<dbReference type="PIRSF" id="PIRSF000190">
    <property type="entry name" value="Pyd_amn-ph_oxd"/>
    <property type="match status" value="1"/>
</dbReference>
<dbReference type="InterPro" id="IPR000659">
    <property type="entry name" value="Pyridox_Oxase"/>
</dbReference>
<dbReference type="GeneID" id="107068828"/>
<comment type="pathway">
    <text evidence="4">Cofactor metabolism; pyridoxal 5'-phosphate salvage; pyridoxal 5'-phosphate from pyridoxine 5'-phosphate: step 1/1.</text>
</comment>
<evidence type="ECO:0000256" key="9">
    <source>
        <dbReference type="ARBA" id="ARBA00023002"/>
    </source>
</evidence>
<gene>
    <name evidence="13" type="primary">LOC107068828</name>
</gene>
<evidence type="ECO:0000256" key="5">
    <source>
        <dbReference type="ARBA" id="ARBA00007301"/>
    </source>
</evidence>
<dbReference type="InterPro" id="IPR012349">
    <property type="entry name" value="Split_barrel_FMN-bd"/>
</dbReference>
<evidence type="ECO:0000256" key="8">
    <source>
        <dbReference type="ARBA" id="ARBA00022643"/>
    </source>
</evidence>
<evidence type="ECO:0000256" key="4">
    <source>
        <dbReference type="ARBA" id="ARBA00005037"/>
    </source>
</evidence>
<evidence type="ECO:0000259" key="10">
    <source>
        <dbReference type="Pfam" id="PF01243"/>
    </source>
</evidence>
<name>A0ABM1ILL0_POLDO</name>
<feature type="domain" description="Pyridoxine 5'-phosphate oxidase dimerisation C-terminal" evidence="11">
    <location>
        <begin position="178"/>
        <end position="218"/>
    </location>
</feature>
<evidence type="ECO:0000256" key="3">
    <source>
        <dbReference type="ARBA" id="ARBA00004738"/>
    </source>
</evidence>
<dbReference type="Pfam" id="PF10590">
    <property type="entry name" value="PNP_phzG_C"/>
    <property type="match status" value="1"/>
</dbReference>
<dbReference type="PANTHER" id="PTHR10851:SF4">
    <property type="entry name" value="PYRIDOXAL 5'-PHOSPHATE SYNTHASE"/>
    <property type="match status" value="1"/>
</dbReference>
<proteinExistence type="inferred from homology"/>
<keyword evidence="9" id="KW-0560">Oxidoreductase</keyword>
<dbReference type="Gene3D" id="2.30.110.10">
    <property type="entry name" value="Electron Transport, Fmn-binding Protein, Chain A"/>
    <property type="match status" value="1"/>
</dbReference>
<dbReference type="InterPro" id="IPR011576">
    <property type="entry name" value="Pyridox_Oxase_N"/>
</dbReference>
<dbReference type="Proteomes" id="UP000694924">
    <property type="component" value="Unplaced"/>
</dbReference>
<dbReference type="InterPro" id="IPR019576">
    <property type="entry name" value="Pyridoxamine_oxidase_dimer_C"/>
</dbReference>
<comment type="cofactor">
    <cofactor evidence="1">
        <name>FMN</name>
        <dbReference type="ChEBI" id="CHEBI:58210"/>
    </cofactor>
</comment>
<comment type="pathway">
    <text evidence="3">Cofactor metabolism; pyridoxal 5'-phosphate salvage; pyridoxal 5'-phosphate from pyridoxamine 5'-phosphate: step 1/1.</text>
</comment>
<dbReference type="Pfam" id="PF01243">
    <property type="entry name" value="PNPOx_N"/>
    <property type="match status" value="1"/>
</dbReference>
<comment type="function">
    <text evidence="2">Catalyzes the oxidation of either pyridoxine 5'-phosphate (PNP) or pyridoxamine 5'-phosphate (PMP) into pyridoxal 5'-phosphate (PLP).</text>
</comment>
<comment type="similarity">
    <text evidence="5">Belongs to the pyridoxamine 5'-phosphate oxidase family.</text>
</comment>
<organism evidence="12 13">
    <name type="scientific">Polistes dominula</name>
    <name type="common">European paper wasp</name>
    <name type="synonym">Vespa dominula</name>
    <dbReference type="NCBI Taxonomy" id="743375"/>
    <lineage>
        <taxon>Eukaryota</taxon>
        <taxon>Metazoa</taxon>
        <taxon>Ecdysozoa</taxon>
        <taxon>Arthropoda</taxon>
        <taxon>Hexapoda</taxon>
        <taxon>Insecta</taxon>
        <taxon>Pterygota</taxon>
        <taxon>Neoptera</taxon>
        <taxon>Endopterygota</taxon>
        <taxon>Hymenoptera</taxon>
        <taxon>Apocrita</taxon>
        <taxon>Aculeata</taxon>
        <taxon>Vespoidea</taxon>
        <taxon>Vespidae</taxon>
        <taxon>Polistinae</taxon>
        <taxon>Polistini</taxon>
        <taxon>Polistes</taxon>
    </lineage>
</organism>
<dbReference type="SUPFAM" id="SSF50475">
    <property type="entry name" value="FMN-binding split barrel"/>
    <property type="match status" value="1"/>
</dbReference>
<keyword evidence="12" id="KW-1185">Reference proteome</keyword>
<evidence type="ECO:0000256" key="2">
    <source>
        <dbReference type="ARBA" id="ARBA00003691"/>
    </source>
</evidence>
<dbReference type="RefSeq" id="XP_015181097.1">
    <property type="nucleotide sequence ID" value="XM_015325611.1"/>
</dbReference>
<evidence type="ECO:0000313" key="13">
    <source>
        <dbReference type="RefSeq" id="XP_015181097.1"/>
    </source>
</evidence>
<evidence type="ECO:0000256" key="6">
    <source>
        <dbReference type="ARBA" id="ARBA00012801"/>
    </source>
</evidence>
<keyword evidence="8" id="KW-0288">FMN</keyword>
<evidence type="ECO:0000256" key="1">
    <source>
        <dbReference type="ARBA" id="ARBA00001917"/>
    </source>
</evidence>
<dbReference type="EC" id="1.4.3.5" evidence="6"/>
<sequence>MDTKVKEEFSDLSKIDGIVDDPLDLFKTWHKESRKYKYNLPDVFCLATTSKDNQVAARNVVLREYDNDGFVLVTDQRSRKASELDSVPRAALCFIWLYINDKGQNIARQVRVEGPIKKLKRSEFKHIYDREPLFCKIRSHLCHQDQEVDWDELKRRHDQILGEYQRGENELPMPDHFIGYKLLPTMVEFYYARDELIGDRVQYNRNNLTESWQHRRLAA</sequence>
<evidence type="ECO:0000259" key="11">
    <source>
        <dbReference type="Pfam" id="PF10590"/>
    </source>
</evidence>
<feature type="domain" description="Pyridoxamine 5'-phosphate oxidase N-terminal" evidence="10">
    <location>
        <begin position="39"/>
        <end position="128"/>
    </location>
</feature>
<evidence type="ECO:0000256" key="7">
    <source>
        <dbReference type="ARBA" id="ARBA00022630"/>
    </source>
</evidence>
<reference evidence="13" key="1">
    <citation type="submission" date="2025-08" db="UniProtKB">
        <authorList>
            <consortium name="RefSeq"/>
        </authorList>
    </citation>
    <scope>IDENTIFICATION</scope>
    <source>
        <tissue evidence="13">Whole body</tissue>
    </source>
</reference>
<keyword evidence="7" id="KW-0285">Flavoprotein</keyword>
<evidence type="ECO:0000313" key="12">
    <source>
        <dbReference type="Proteomes" id="UP000694924"/>
    </source>
</evidence>
<accession>A0ABM1ILL0</accession>
<dbReference type="PANTHER" id="PTHR10851">
    <property type="entry name" value="PYRIDOXINE-5-PHOSPHATE OXIDASE"/>
    <property type="match status" value="1"/>
</dbReference>
<protein>
    <recommendedName>
        <fullName evidence="6">pyridoxal 5'-phosphate synthase</fullName>
        <ecNumber evidence="6">1.4.3.5</ecNumber>
    </recommendedName>
</protein>